<proteinExistence type="predicted"/>
<keyword evidence="2" id="KW-1185">Reference proteome</keyword>
<evidence type="ECO:0000313" key="1">
    <source>
        <dbReference type="EMBL" id="MFC4859503.1"/>
    </source>
</evidence>
<organism evidence="1 2">
    <name type="scientific">Actinophytocola glycyrrhizae</name>
    <dbReference type="NCBI Taxonomy" id="2044873"/>
    <lineage>
        <taxon>Bacteria</taxon>
        <taxon>Bacillati</taxon>
        <taxon>Actinomycetota</taxon>
        <taxon>Actinomycetes</taxon>
        <taxon>Pseudonocardiales</taxon>
        <taxon>Pseudonocardiaceae</taxon>
    </lineage>
</organism>
<evidence type="ECO:0000313" key="2">
    <source>
        <dbReference type="Proteomes" id="UP001595859"/>
    </source>
</evidence>
<comment type="caution">
    <text evidence="1">The sequence shown here is derived from an EMBL/GenBank/DDBJ whole genome shotgun (WGS) entry which is preliminary data.</text>
</comment>
<name>A0ABV9SGG0_9PSEU</name>
<protein>
    <submittedName>
        <fullName evidence="1">Uncharacterized protein</fullName>
    </submittedName>
</protein>
<gene>
    <name evidence="1" type="ORF">ACFPCV_38940</name>
</gene>
<sequence length="75" mass="7892">MGSTGGSLTHLFDPVADQVLCRGLRSGKVVAGPGVTDFAVLGCRRCAANAVRRGYEVFFNPDGAAMRFADFNPIS</sequence>
<accession>A0ABV9SGG0</accession>
<dbReference type="EMBL" id="JBHSIS010000038">
    <property type="protein sequence ID" value="MFC4859503.1"/>
    <property type="molecule type" value="Genomic_DNA"/>
</dbReference>
<reference evidence="2" key="1">
    <citation type="journal article" date="2019" name="Int. J. Syst. Evol. Microbiol.">
        <title>The Global Catalogue of Microorganisms (GCM) 10K type strain sequencing project: providing services to taxonomists for standard genome sequencing and annotation.</title>
        <authorList>
            <consortium name="The Broad Institute Genomics Platform"/>
            <consortium name="The Broad Institute Genome Sequencing Center for Infectious Disease"/>
            <person name="Wu L."/>
            <person name="Ma J."/>
        </authorList>
    </citation>
    <scope>NUCLEOTIDE SEQUENCE [LARGE SCALE GENOMIC DNA]</scope>
    <source>
        <strain evidence="2">ZS-22-S1</strain>
    </source>
</reference>
<dbReference type="Proteomes" id="UP001595859">
    <property type="component" value="Unassembled WGS sequence"/>
</dbReference>